<accession>A0A2N6NK24</accession>
<evidence type="ECO:0000313" key="2">
    <source>
        <dbReference type="EMBL" id="PMB67643.1"/>
    </source>
</evidence>
<feature type="chain" id="PRO_5014853415" evidence="1">
    <location>
        <begin position="17"/>
        <end position="350"/>
    </location>
</feature>
<dbReference type="Pfam" id="PF22701">
    <property type="entry name" value="Mala_s_1-like"/>
    <property type="match status" value="1"/>
</dbReference>
<reference evidence="2 3" key="1">
    <citation type="journal article" date="2016" name="Appl. Microbiol. Biotechnol.">
        <title>Characterization of T-DNA insertion mutants with decreased virulence in the entomopathogenic fungus Beauveria bassiana JEF-007.</title>
        <authorList>
            <person name="Kim S."/>
            <person name="Lee S.J."/>
            <person name="Nai Y.S."/>
            <person name="Yu J.S."/>
            <person name="Lee M.R."/>
            <person name="Yang Y.T."/>
            <person name="Kim J.S."/>
        </authorList>
    </citation>
    <scope>NUCLEOTIDE SEQUENCE [LARGE SCALE GENOMIC DNA]</scope>
    <source>
        <strain evidence="2 3">JEF-007</strain>
    </source>
</reference>
<feature type="signal peptide" evidence="1">
    <location>
        <begin position="1"/>
        <end position="16"/>
    </location>
</feature>
<dbReference type="CDD" id="cd12811">
    <property type="entry name" value="MALA"/>
    <property type="match status" value="1"/>
</dbReference>
<keyword evidence="1" id="KW-0732">Signal</keyword>
<dbReference type="InterPro" id="IPR054550">
    <property type="entry name" value="Mala_s_1-like"/>
</dbReference>
<proteinExistence type="predicted"/>
<dbReference type="EMBL" id="MRVG01000006">
    <property type="protein sequence ID" value="PMB67643.1"/>
    <property type="molecule type" value="Genomic_DNA"/>
</dbReference>
<dbReference type="Proteomes" id="UP000235728">
    <property type="component" value="Unassembled WGS sequence"/>
</dbReference>
<evidence type="ECO:0000313" key="3">
    <source>
        <dbReference type="Proteomes" id="UP000235728"/>
    </source>
</evidence>
<dbReference type="AlphaFoldDB" id="A0A2N6NK24"/>
<name>A0A2N6NK24_BEABA</name>
<dbReference type="SUPFAM" id="SSF63829">
    <property type="entry name" value="Calcium-dependent phosphotriesterase"/>
    <property type="match status" value="1"/>
</dbReference>
<comment type="caution">
    <text evidence="2">The sequence shown here is derived from an EMBL/GenBank/DDBJ whole genome shotgun (WGS) entry which is preliminary data.</text>
</comment>
<gene>
    <name evidence="2" type="primary">MALF1_1</name>
    <name evidence="2" type="ORF">BM221_005811</name>
</gene>
<dbReference type="InterPro" id="IPR011042">
    <property type="entry name" value="6-blade_b-propeller_TolB-like"/>
</dbReference>
<protein>
    <submittedName>
        <fullName evidence="2">Major allergen Mal f 1</fullName>
    </submittedName>
</protein>
<dbReference type="Gene3D" id="2.120.10.30">
    <property type="entry name" value="TolB, C-terminal domain"/>
    <property type="match status" value="1"/>
</dbReference>
<sequence length="350" mass="37107">MVASSILPTLVSAVAAGPLACVPQKPTCAAPNGNFTVNEAGLYPENADFDPSRCVTYISNLYKNTVTAYNAAEDRVDKIITIDKISGVPAFHVSGVQRDVLHDKLTISANAGAAFDTNGADVSGDNVLVQYDLVRGEVEWTKNLTSVSNGQYGGFQDVEHDKDGNSYVIGTFPSSIVKVTADGKTATEWFRGDATNTTIHGFTGIAAYNGARNVLVADGERGQIVRFDLAADKGVPVHVPLQAVEEPIGANLDGAYLPPLYKDTVLLVSDSARGTIVLRSQDGKWESAEKLGEVANALGAEGGSSVTTVQIADRIYAVTDWFGDNSPEIGLNRTAFPFHDITDAINKLLV</sequence>
<organism evidence="2 3">
    <name type="scientific">Beauveria bassiana</name>
    <name type="common">White muscardine disease fungus</name>
    <name type="synonym">Tritirachium shiotae</name>
    <dbReference type="NCBI Taxonomy" id="176275"/>
    <lineage>
        <taxon>Eukaryota</taxon>
        <taxon>Fungi</taxon>
        <taxon>Dikarya</taxon>
        <taxon>Ascomycota</taxon>
        <taxon>Pezizomycotina</taxon>
        <taxon>Sordariomycetes</taxon>
        <taxon>Hypocreomycetidae</taxon>
        <taxon>Hypocreales</taxon>
        <taxon>Cordycipitaceae</taxon>
        <taxon>Beauveria</taxon>
    </lineage>
</organism>
<evidence type="ECO:0000256" key="1">
    <source>
        <dbReference type="SAM" id="SignalP"/>
    </source>
</evidence>
<dbReference type="OMA" id="TATEWFR"/>